<evidence type="ECO:0000256" key="11">
    <source>
        <dbReference type="PROSITE-ProRule" id="PRU00104"/>
    </source>
</evidence>
<organism evidence="14 15">
    <name type="scientific">Mytilus edulis</name>
    <name type="common">Blue mussel</name>
    <dbReference type="NCBI Taxonomy" id="6550"/>
    <lineage>
        <taxon>Eukaryota</taxon>
        <taxon>Metazoa</taxon>
        <taxon>Spiralia</taxon>
        <taxon>Lophotrochozoa</taxon>
        <taxon>Mollusca</taxon>
        <taxon>Bivalvia</taxon>
        <taxon>Autobranchia</taxon>
        <taxon>Pteriomorphia</taxon>
        <taxon>Mytilida</taxon>
        <taxon>Mytiloidea</taxon>
        <taxon>Mytilidae</taxon>
        <taxon>Mytilinae</taxon>
        <taxon>Mytilus</taxon>
    </lineage>
</organism>
<keyword evidence="8 11" id="KW-0833">Ubl conjugation pathway</keyword>
<accession>A0A8S3VG91</accession>
<reference evidence="14" key="1">
    <citation type="submission" date="2021-03" db="EMBL/GenBank/DDBJ databases">
        <authorList>
            <person name="Bekaert M."/>
        </authorList>
    </citation>
    <scope>NUCLEOTIDE SEQUENCE</scope>
</reference>
<dbReference type="OrthoDB" id="8068875at2759"/>
<dbReference type="GO" id="GO:0002376">
    <property type="term" value="P:immune system process"/>
    <property type="evidence" value="ECO:0007669"/>
    <property type="project" value="UniProtKB-KW"/>
</dbReference>
<proteinExistence type="predicted"/>
<dbReference type="FunFam" id="3.30.2160.10:FF:000002">
    <property type="entry name" value="Putative Ubiquitin-protein ligase E3C"/>
    <property type="match status" value="1"/>
</dbReference>
<evidence type="ECO:0000259" key="13">
    <source>
        <dbReference type="PROSITE" id="PS51981"/>
    </source>
</evidence>
<dbReference type="PROSITE" id="PS50237">
    <property type="entry name" value="HECT"/>
    <property type="match status" value="1"/>
</dbReference>
<evidence type="ECO:0000256" key="6">
    <source>
        <dbReference type="ARBA" id="ARBA00022723"/>
    </source>
</evidence>
<dbReference type="Gene3D" id="3.30.2160.10">
    <property type="entry name" value="Hect, E3 ligase catalytic domain"/>
    <property type="match status" value="1"/>
</dbReference>
<keyword evidence="7" id="KW-0863">Zinc-finger</keyword>
<keyword evidence="5 14" id="KW-0808">Transferase</keyword>
<keyword evidence="6" id="KW-0479">Metal-binding</keyword>
<dbReference type="EMBL" id="CAJPWZ010003283">
    <property type="protein sequence ID" value="CAG2255754.1"/>
    <property type="molecule type" value="Genomic_DNA"/>
</dbReference>
<comment type="catalytic activity">
    <reaction evidence="1">
        <text>S-ubiquitinyl-[E2 ubiquitin-conjugating enzyme]-L-cysteine + [acceptor protein]-L-lysine = [E2 ubiquitin-conjugating enzyme]-L-cysteine + N(6)-ubiquitinyl-[acceptor protein]-L-lysine.</text>
        <dbReference type="EC" id="2.3.2.26"/>
    </reaction>
</comment>
<dbReference type="AlphaFoldDB" id="A0A8S3VG91"/>
<evidence type="ECO:0000313" key="15">
    <source>
        <dbReference type="Proteomes" id="UP000683360"/>
    </source>
</evidence>
<evidence type="ECO:0000256" key="9">
    <source>
        <dbReference type="ARBA" id="ARBA00022833"/>
    </source>
</evidence>
<keyword evidence="14" id="KW-0012">Acyltransferase</keyword>
<dbReference type="PANTHER" id="PTHR45700">
    <property type="entry name" value="UBIQUITIN-PROTEIN LIGASE E3C"/>
    <property type="match status" value="1"/>
</dbReference>
<dbReference type="EC" id="2.3.2.26" evidence="3"/>
<dbReference type="Proteomes" id="UP000683360">
    <property type="component" value="Unassembled WGS sequence"/>
</dbReference>
<comment type="caution">
    <text evidence="14">The sequence shown here is derived from an EMBL/GenBank/DDBJ whole genome shotgun (WGS) entry which is preliminary data.</text>
</comment>
<keyword evidence="10" id="KW-0391">Immunity</keyword>
<sequence length="670" mass="75939">MVHLGFVELEGLVENTIKFMTVVIRLLENCKKYVQNKKSSLTHWHPVLGWFSQKTDPSLHASMPFVVKQLQLLWSEKMIRLMFADLLNYIEIDTEKASKNPSPSKNIIKKALDKASTKSSGSKIKLDSSVSTSTCLPCVLYQRTINTLSQLRMDIFGGKLDSSVSTLLCLPWALYSENNQHFITTQDGYLRLSYNDVLLPILWKFLVDLGPNCGLKSFLELLSQAPNINSELFCFPRVIWNNLIDTTAALMSDVFGSTRGLLNILYERDCRRSYTPPNHWLIRDVKPSRLPHIIPFSERVKLFRRHVNKEKEAMGFTESACTSPQSTLISVHRSRIVEDGYRQLSQLPTKSMKGLIRVKFINEQGLDEAGIDQDGVFKEFLEETISRVFDPSLNLFKVRFQSYIRTKLYPSSTSYIQENHLSLFEFVGKMLGKAVYEGIVVEVPFAPFFLTQMLGHQQSATYSSLDELPSLDPELAKNLSYVKHYDGDVDDLGLTFSLDEDIMGRVETHELVPGGKAIPVTNENKIRYVHLMAHFRMYKQIKDQTQAFIRGFKGVINSDWLLILSAPELQKLISGDNAELDIQDLSFVYAKQLAECPNGHPYIIGDCGRPYYKDKCNTCGAQIGGAGHKAVPGNVKYEGDETARGHILGRVCDRSQKQAVIHDRSLTKKP</sequence>
<protein>
    <recommendedName>
        <fullName evidence="3">HECT-type E3 ubiquitin transferase</fullName>
        <ecNumber evidence="3">2.3.2.26</ecNumber>
    </recommendedName>
</protein>
<dbReference type="GO" id="GO:0000209">
    <property type="term" value="P:protein polyubiquitination"/>
    <property type="evidence" value="ECO:0007669"/>
    <property type="project" value="InterPro"/>
</dbReference>
<dbReference type="PROSITE" id="PS51981">
    <property type="entry name" value="ZF_RZ"/>
    <property type="match status" value="1"/>
</dbReference>
<evidence type="ECO:0000256" key="5">
    <source>
        <dbReference type="ARBA" id="ARBA00022679"/>
    </source>
</evidence>
<evidence type="ECO:0000256" key="1">
    <source>
        <dbReference type="ARBA" id="ARBA00000885"/>
    </source>
</evidence>
<name>A0A8S3VG91_MYTED</name>
<evidence type="ECO:0000256" key="7">
    <source>
        <dbReference type="ARBA" id="ARBA00022771"/>
    </source>
</evidence>
<gene>
    <name evidence="14" type="ORF">MEDL_67115</name>
</gene>
<dbReference type="SUPFAM" id="SSF56204">
    <property type="entry name" value="Hect, E3 ligase catalytic domain"/>
    <property type="match status" value="1"/>
</dbReference>
<dbReference type="InterPro" id="IPR046439">
    <property type="entry name" value="ZF_RZ_dom"/>
</dbReference>
<dbReference type="Pfam" id="PF00632">
    <property type="entry name" value="HECT"/>
    <property type="match status" value="1"/>
</dbReference>
<dbReference type="SMART" id="SM00119">
    <property type="entry name" value="HECTc"/>
    <property type="match status" value="1"/>
</dbReference>
<feature type="domain" description="HECT" evidence="12">
    <location>
        <begin position="348"/>
        <end position="585"/>
    </location>
</feature>
<evidence type="ECO:0000256" key="10">
    <source>
        <dbReference type="ARBA" id="ARBA00022859"/>
    </source>
</evidence>
<dbReference type="InterPro" id="IPR044611">
    <property type="entry name" value="E3A/B/C-like"/>
</dbReference>
<dbReference type="GO" id="GO:0061630">
    <property type="term" value="F:ubiquitin protein ligase activity"/>
    <property type="evidence" value="ECO:0007669"/>
    <property type="project" value="UniProtKB-EC"/>
</dbReference>
<dbReference type="GO" id="GO:0008270">
    <property type="term" value="F:zinc ion binding"/>
    <property type="evidence" value="ECO:0007669"/>
    <property type="project" value="UniProtKB-KW"/>
</dbReference>
<evidence type="ECO:0000259" key="12">
    <source>
        <dbReference type="PROSITE" id="PS50237"/>
    </source>
</evidence>
<evidence type="ECO:0000256" key="4">
    <source>
        <dbReference type="ARBA" id="ARBA00022490"/>
    </source>
</evidence>
<keyword evidence="9" id="KW-0862">Zinc</keyword>
<evidence type="ECO:0000256" key="8">
    <source>
        <dbReference type="ARBA" id="ARBA00022786"/>
    </source>
</evidence>
<dbReference type="Gene3D" id="3.90.1750.10">
    <property type="entry name" value="Hect, E3 ligase catalytic domains"/>
    <property type="match status" value="1"/>
</dbReference>
<dbReference type="InterPro" id="IPR035983">
    <property type="entry name" value="Hect_E3_ubiquitin_ligase"/>
</dbReference>
<comment type="caution">
    <text evidence="11">Lacks conserved residue(s) required for the propagation of feature annotation.</text>
</comment>
<dbReference type="InterPro" id="IPR000569">
    <property type="entry name" value="HECT_dom"/>
</dbReference>
<keyword evidence="15" id="KW-1185">Reference proteome</keyword>
<evidence type="ECO:0000256" key="2">
    <source>
        <dbReference type="ARBA" id="ARBA00004496"/>
    </source>
</evidence>
<dbReference type="GO" id="GO:0005737">
    <property type="term" value="C:cytoplasm"/>
    <property type="evidence" value="ECO:0007669"/>
    <property type="project" value="UniProtKB-SubCell"/>
</dbReference>
<dbReference type="Pfam" id="PF20173">
    <property type="entry name" value="ZnF_RZ-type"/>
    <property type="match status" value="1"/>
</dbReference>
<comment type="subcellular location">
    <subcellularLocation>
        <location evidence="2">Cytoplasm</location>
    </subcellularLocation>
</comment>
<evidence type="ECO:0000313" key="14">
    <source>
        <dbReference type="EMBL" id="CAG2255754.1"/>
    </source>
</evidence>
<keyword evidence="4" id="KW-0963">Cytoplasm</keyword>
<dbReference type="GO" id="GO:0006511">
    <property type="term" value="P:ubiquitin-dependent protein catabolic process"/>
    <property type="evidence" value="ECO:0007669"/>
    <property type="project" value="TreeGrafter"/>
</dbReference>
<dbReference type="PANTHER" id="PTHR45700:SF3">
    <property type="entry name" value="UBIQUITIN-PROTEIN LIGASE E3B"/>
    <property type="match status" value="1"/>
</dbReference>
<feature type="domain" description="RZ-type" evidence="13">
    <location>
        <begin position="573"/>
        <end position="644"/>
    </location>
</feature>
<evidence type="ECO:0000256" key="3">
    <source>
        <dbReference type="ARBA" id="ARBA00012485"/>
    </source>
</evidence>